<proteinExistence type="predicted"/>
<dbReference type="AlphaFoldDB" id="K1RW28"/>
<accession>K1RW28</accession>
<sequence>MPFERGETPFSKGFSVICLPIYQSTIDLSTENRYNKSIQAGGLLKYREPVAFAMAKVWVKLKKSEEQ</sequence>
<reference evidence="1" key="1">
    <citation type="journal article" date="2013" name="Environ. Microbiol.">
        <title>Microbiota from the distal guts of lean and obese adolescents exhibit partial functional redundancy besides clear differences in community structure.</title>
        <authorList>
            <person name="Ferrer M."/>
            <person name="Ruiz A."/>
            <person name="Lanza F."/>
            <person name="Haange S.B."/>
            <person name="Oberbach A."/>
            <person name="Till H."/>
            <person name="Bargiela R."/>
            <person name="Campoy C."/>
            <person name="Segura M.T."/>
            <person name="Richter M."/>
            <person name="von Bergen M."/>
            <person name="Seifert J."/>
            <person name="Suarez A."/>
        </authorList>
    </citation>
    <scope>NUCLEOTIDE SEQUENCE</scope>
</reference>
<dbReference type="EMBL" id="AJWY01011466">
    <property type="protein sequence ID" value="EKC52682.1"/>
    <property type="molecule type" value="Genomic_DNA"/>
</dbReference>
<evidence type="ECO:0000313" key="1">
    <source>
        <dbReference type="EMBL" id="EKC52682.1"/>
    </source>
</evidence>
<organism evidence="1">
    <name type="scientific">human gut metagenome</name>
    <dbReference type="NCBI Taxonomy" id="408170"/>
    <lineage>
        <taxon>unclassified sequences</taxon>
        <taxon>metagenomes</taxon>
        <taxon>organismal metagenomes</taxon>
    </lineage>
</organism>
<gene>
    <name evidence="1" type="ORF">LEA_16768</name>
</gene>
<comment type="caution">
    <text evidence="1">The sequence shown here is derived from an EMBL/GenBank/DDBJ whole genome shotgun (WGS) entry which is preliminary data.</text>
</comment>
<protein>
    <submittedName>
        <fullName evidence="1">Uncharacterized protein</fullName>
    </submittedName>
</protein>
<name>K1RW28_9ZZZZ</name>